<gene>
    <name evidence="2" type="ORF">PSQ19_08340</name>
</gene>
<organism evidence="2 3">
    <name type="scientific">Devosia algicola</name>
    <dbReference type="NCBI Taxonomy" id="3026418"/>
    <lineage>
        <taxon>Bacteria</taxon>
        <taxon>Pseudomonadati</taxon>
        <taxon>Pseudomonadota</taxon>
        <taxon>Alphaproteobacteria</taxon>
        <taxon>Hyphomicrobiales</taxon>
        <taxon>Devosiaceae</taxon>
        <taxon>Devosia</taxon>
    </lineage>
</organism>
<dbReference type="EMBL" id="CP118246">
    <property type="protein sequence ID" value="WDR04010.1"/>
    <property type="molecule type" value="Genomic_DNA"/>
</dbReference>
<evidence type="ECO:0000313" key="2">
    <source>
        <dbReference type="EMBL" id="WDR04010.1"/>
    </source>
</evidence>
<dbReference type="Pfam" id="PF16156">
    <property type="entry name" value="DUF4864"/>
    <property type="match status" value="1"/>
</dbReference>
<keyword evidence="1" id="KW-0732">Signal</keyword>
<proteinExistence type="predicted"/>
<evidence type="ECO:0000313" key="3">
    <source>
        <dbReference type="Proteomes" id="UP001220530"/>
    </source>
</evidence>
<reference evidence="2 3" key="1">
    <citation type="submission" date="2023-02" db="EMBL/GenBank/DDBJ databases">
        <title>Devosia algicola sp. nov., isolated from the phycosphere of marine algae.</title>
        <authorList>
            <person name="Kim J.M."/>
            <person name="Lee J.K."/>
            <person name="Choi B.J."/>
            <person name="Bayburt H."/>
            <person name="Jeon C.O."/>
        </authorList>
    </citation>
    <scope>NUCLEOTIDE SEQUENCE [LARGE SCALE GENOMIC DNA]</scope>
    <source>
        <strain evidence="2 3">G20-9</strain>
    </source>
</reference>
<evidence type="ECO:0000256" key="1">
    <source>
        <dbReference type="SAM" id="SignalP"/>
    </source>
</evidence>
<keyword evidence="3" id="KW-1185">Reference proteome</keyword>
<dbReference type="InterPro" id="IPR032347">
    <property type="entry name" value="DUF4864"/>
</dbReference>
<sequence length="139" mass="15335">MRYVLAIVMMIFSLTGLAIAQEAMDDAPWQAVVTRQVEAFRSGDGAAALEMAGVKFKENFDNPDDFYAAILGSGYEPIINSRSHSFGEYEKVSDNLVVQVVRFVGPQYGLYEALYQMGKEDDGWRVLGVALKREQGVGA</sequence>
<dbReference type="Proteomes" id="UP001220530">
    <property type="component" value="Chromosome"/>
</dbReference>
<accession>A0ABY7YRQ3</accession>
<name>A0ABY7YRQ3_9HYPH</name>
<dbReference type="RefSeq" id="WP_282220395.1">
    <property type="nucleotide sequence ID" value="NZ_CP118246.1"/>
</dbReference>
<protein>
    <submittedName>
        <fullName evidence="2">DUF4864 domain-containing protein</fullName>
    </submittedName>
</protein>
<feature type="chain" id="PRO_5045190263" evidence="1">
    <location>
        <begin position="21"/>
        <end position="139"/>
    </location>
</feature>
<feature type="signal peptide" evidence="1">
    <location>
        <begin position="1"/>
        <end position="20"/>
    </location>
</feature>